<keyword evidence="2 3" id="KW-0663">Pyridoxal phosphate</keyword>
<organism evidence="4 5">
    <name type="scientific">Olsenella absiana</name>
    <dbReference type="NCBI Taxonomy" id="3115222"/>
    <lineage>
        <taxon>Bacteria</taxon>
        <taxon>Bacillati</taxon>
        <taxon>Actinomycetota</taxon>
        <taxon>Coriobacteriia</taxon>
        <taxon>Coriobacteriales</taxon>
        <taxon>Atopobiaceae</taxon>
        <taxon>Olsenella</taxon>
    </lineage>
</organism>
<dbReference type="Pfam" id="PF01053">
    <property type="entry name" value="Cys_Met_Meta_PP"/>
    <property type="match status" value="1"/>
</dbReference>
<protein>
    <submittedName>
        <fullName evidence="4">PLP-dependent transferase</fullName>
    </submittedName>
</protein>
<dbReference type="PANTHER" id="PTHR43379:SF1">
    <property type="entry name" value="CYSTATHIONINE GAMMA-SYNTHASE 1, CHLOROPLASTIC-RELATED"/>
    <property type="match status" value="1"/>
</dbReference>
<dbReference type="PANTHER" id="PTHR43379">
    <property type="entry name" value="CYSTATHIONINE GAMMA-SYNTHASE"/>
    <property type="match status" value="1"/>
</dbReference>
<sequence>MESGRAAELEGILDDQAAYEDALATIEDGFSRRLCAVRTRIVAMEDGIGALRRLGLERKVRFLRVLGGRPVTCHDVRQAAGDARDAGELLVADNTLATSFGCQATRLGAHIAYEELDHVVQREGSNLMAISVSRDAVQAVTDLGRRLKGIRRPTAAEVVELATGLEDFDERRRAAFDCAQVVAYYLLCHPKVAHVYYPGLPHDPSFAVASSIIRNGFGSCVDFELDLTDTGSMARVLESAREVLDPWAPGGDGVEFLRLAQGEKDPLHALVRLRCGHAKPLPFVSKLERVLATA</sequence>
<gene>
    <name evidence="4" type="ORF">VXJ25_04125</name>
</gene>
<evidence type="ECO:0000313" key="5">
    <source>
        <dbReference type="Proteomes" id="UP001332931"/>
    </source>
</evidence>
<dbReference type="Gene3D" id="3.90.1150.10">
    <property type="entry name" value="Aspartate Aminotransferase, domain 1"/>
    <property type="match status" value="1"/>
</dbReference>
<dbReference type="InterPro" id="IPR000277">
    <property type="entry name" value="Cys/Met-Metab_PyrdxlP-dep_enz"/>
</dbReference>
<comment type="caution">
    <text evidence="4">The sequence shown here is derived from an EMBL/GenBank/DDBJ whole genome shotgun (WGS) entry which is preliminary data.</text>
</comment>
<dbReference type="GO" id="GO:0016740">
    <property type="term" value="F:transferase activity"/>
    <property type="evidence" value="ECO:0007669"/>
    <property type="project" value="UniProtKB-KW"/>
</dbReference>
<name>A0ABU7R9C4_9ACTN</name>
<comment type="cofactor">
    <cofactor evidence="1 3">
        <name>pyridoxal 5'-phosphate</name>
        <dbReference type="ChEBI" id="CHEBI:597326"/>
    </cofactor>
</comment>
<dbReference type="EMBL" id="JAZGJQ010000003">
    <property type="protein sequence ID" value="MEE6147181.1"/>
    <property type="molecule type" value="Genomic_DNA"/>
</dbReference>
<keyword evidence="4" id="KW-0808">Transferase</keyword>
<dbReference type="SUPFAM" id="SSF53383">
    <property type="entry name" value="PLP-dependent transferases"/>
    <property type="match status" value="1"/>
</dbReference>
<dbReference type="InterPro" id="IPR015424">
    <property type="entry name" value="PyrdxlP-dep_Trfase"/>
</dbReference>
<dbReference type="RefSeq" id="WP_330957947.1">
    <property type="nucleotide sequence ID" value="NZ_JAZGJQ010000003.1"/>
</dbReference>
<dbReference type="InterPro" id="IPR044639">
    <property type="entry name" value="CGS1/2"/>
</dbReference>
<accession>A0ABU7R9C4</accession>
<keyword evidence="5" id="KW-1185">Reference proteome</keyword>
<dbReference type="InterPro" id="IPR015422">
    <property type="entry name" value="PyrdxlP-dep_Trfase_small"/>
</dbReference>
<proteinExistence type="inferred from homology"/>
<evidence type="ECO:0000313" key="4">
    <source>
        <dbReference type="EMBL" id="MEE6147181.1"/>
    </source>
</evidence>
<evidence type="ECO:0000256" key="1">
    <source>
        <dbReference type="ARBA" id="ARBA00001933"/>
    </source>
</evidence>
<evidence type="ECO:0000256" key="3">
    <source>
        <dbReference type="RuleBase" id="RU362118"/>
    </source>
</evidence>
<reference evidence="4 5" key="1">
    <citation type="submission" date="2024-01" db="EMBL/GenBank/DDBJ databases">
        <title>Description of Olsenella sp. nov., isolated from pig feces.</title>
        <authorList>
            <person name="Chang Y.-H."/>
        </authorList>
    </citation>
    <scope>NUCLEOTIDE SEQUENCE [LARGE SCALE GENOMIC DNA]</scope>
    <source>
        <strain evidence="4 5">YH-ols2223</strain>
    </source>
</reference>
<comment type="similarity">
    <text evidence="3">Belongs to the trans-sulfuration enzymes family.</text>
</comment>
<evidence type="ECO:0000256" key="2">
    <source>
        <dbReference type="ARBA" id="ARBA00022898"/>
    </source>
</evidence>
<dbReference type="Proteomes" id="UP001332931">
    <property type="component" value="Unassembled WGS sequence"/>
</dbReference>